<dbReference type="EMBL" id="JAMSHJ010000001">
    <property type="protein sequence ID" value="KAI5444277.1"/>
    <property type="molecule type" value="Genomic_DNA"/>
</dbReference>
<protein>
    <recommendedName>
        <fullName evidence="3">DUF7745 domain-containing protein</fullName>
    </recommendedName>
</protein>
<reference evidence="4 5" key="1">
    <citation type="journal article" date="2022" name="Nat. Genet.">
        <title>Improved pea reference genome and pan-genome highlight genomic features and evolutionary characteristics.</title>
        <authorList>
            <person name="Yang T."/>
            <person name="Liu R."/>
            <person name="Luo Y."/>
            <person name="Hu S."/>
            <person name="Wang D."/>
            <person name="Wang C."/>
            <person name="Pandey M.K."/>
            <person name="Ge S."/>
            <person name="Xu Q."/>
            <person name="Li N."/>
            <person name="Li G."/>
            <person name="Huang Y."/>
            <person name="Saxena R.K."/>
            <person name="Ji Y."/>
            <person name="Li M."/>
            <person name="Yan X."/>
            <person name="He Y."/>
            <person name="Liu Y."/>
            <person name="Wang X."/>
            <person name="Xiang C."/>
            <person name="Varshney R.K."/>
            <person name="Ding H."/>
            <person name="Gao S."/>
            <person name="Zong X."/>
        </authorList>
    </citation>
    <scope>NUCLEOTIDE SEQUENCE [LARGE SCALE GENOMIC DNA]</scope>
    <source>
        <strain evidence="4 5">cv. Zhongwan 6</strain>
    </source>
</reference>
<dbReference type="Pfam" id="PF24924">
    <property type="entry name" value="DUF7745"/>
    <property type="match status" value="1"/>
</dbReference>
<dbReference type="Proteomes" id="UP001058974">
    <property type="component" value="Chromosome 1"/>
</dbReference>
<evidence type="ECO:0000259" key="3">
    <source>
        <dbReference type="Pfam" id="PF24924"/>
    </source>
</evidence>
<dbReference type="PANTHER" id="PTHR32108">
    <property type="entry name" value="DNA-DIRECTED RNA POLYMERASE SUBUNIT ALPHA"/>
    <property type="match status" value="1"/>
</dbReference>
<dbReference type="PANTHER" id="PTHR32108:SF9">
    <property type="entry name" value="REVERSE TRANSCRIPTASE RNASE H-LIKE DOMAIN-CONTAINING PROTEIN"/>
    <property type="match status" value="1"/>
</dbReference>
<dbReference type="InterPro" id="IPR056647">
    <property type="entry name" value="DUF7745"/>
</dbReference>
<sequence>MYFTNDDITWYDSASDGLEIIDSCGEFSNVHLIGTQDGINYNPALTRRQLGFPLKDKPNNVKKRALELKMLHACERPISMVVAEPSTHPNQDVEELEFTLAKMKQERDLWEEQFHALNQKQVESQLELKYKDALIEILEEHALKRERDPEDLFSSSIPQYSESTGSNSCNSSANDYHLKVVSTPVSLILASQPAQAMPSRFLWGMPPNFMPEGYAPTIAPMSTSRPIMSTPSPILHALLRVKETIYHSEPFEGPDMFEKTDEMKYQLQETKKELKTLRGKDLFGKSAAEICLPPNVKIPVKYKVPDFEKDKGNTCPLSHLVMYAHKMLTQVDNDQFLIHYFQDSLAGAVLRSYTGLNSGSVCTFNDSGEALVKQYKYTIYMAPDHDQLRSMSQKDKEMFKEYSQSSPNDFTEMVNMGMHLEEGVREVRLSKEEASTSKKYGGSFSKKKERETNSVSVGREKRPHVRKNFRSQQHHHQVSYVIPHNNFEKKKVTFDHIPMTYAEHYPSLVIKNLIQPKNPPHTPEPLPWWYKPDQHCTFHQGEPDYDIENCYPLKYEVQKLVKSGMVSFEDRAPNVKANSVPAHGNSYVNMVDDCPGKFRVFDVRRIQRSLVEMHRTMCLISDYEHDHDGCVICSVNPQGLFKTHEQVVIQYDNIKISDISVFLLVIRLADPIPYASDKAVPYKYSATMIKDGQEVPLPAGNSVVSIADVVKSGESSRSKVKDDDDEVLRLIKKTFWITIFLQAYVEHDVTVDQFDHIVANITSCNNLSFSDEELPEEGRNHNLALHISRNCKEDALSNVLVGTVDLPIKIGLCAFQVTFQVMDIHPVYSCLLGRPWIHEASVVTSTLHQKLKCVKNGKLVVMEGEKAILVSHVSSFTYVEAEEEVGTPIQALSISYEVHKTRASMSSLKDA</sequence>
<comment type="caution">
    <text evidence="4">The sequence shown here is derived from an EMBL/GenBank/DDBJ whole genome shotgun (WGS) entry which is preliminary data.</text>
</comment>
<evidence type="ECO:0000256" key="1">
    <source>
        <dbReference type="SAM" id="Coils"/>
    </source>
</evidence>
<feature type="region of interest" description="Disordered" evidence="2">
    <location>
        <begin position="429"/>
        <end position="475"/>
    </location>
</feature>
<feature type="compositionally biased region" description="Basic residues" evidence="2">
    <location>
        <begin position="461"/>
        <end position="475"/>
    </location>
</feature>
<keyword evidence="5" id="KW-1185">Reference proteome</keyword>
<evidence type="ECO:0000313" key="5">
    <source>
        <dbReference type="Proteomes" id="UP001058974"/>
    </source>
</evidence>
<name>A0A9D5BIC8_PEA</name>
<evidence type="ECO:0000256" key="2">
    <source>
        <dbReference type="SAM" id="MobiDB-lite"/>
    </source>
</evidence>
<dbReference type="Gramene" id="Psat01G0277900-T1">
    <property type="protein sequence ID" value="KAI5444277.1"/>
    <property type="gene ID" value="KIW84_012779"/>
</dbReference>
<feature type="coiled-coil region" evidence="1">
    <location>
        <begin position="93"/>
        <end position="120"/>
    </location>
</feature>
<gene>
    <name evidence="4" type="ORF">KIW84_012779</name>
</gene>
<evidence type="ECO:0000313" key="4">
    <source>
        <dbReference type="EMBL" id="KAI5444277.1"/>
    </source>
</evidence>
<dbReference type="AlphaFoldDB" id="A0A9D5BIC8"/>
<organism evidence="4 5">
    <name type="scientific">Pisum sativum</name>
    <name type="common">Garden pea</name>
    <name type="synonym">Lathyrus oleraceus</name>
    <dbReference type="NCBI Taxonomy" id="3888"/>
    <lineage>
        <taxon>Eukaryota</taxon>
        <taxon>Viridiplantae</taxon>
        <taxon>Streptophyta</taxon>
        <taxon>Embryophyta</taxon>
        <taxon>Tracheophyta</taxon>
        <taxon>Spermatophyta</taxon>
        <taxon>Magnoliopsida</taxon>
        <taxon>eudicotyledons</taxon>
        <taxon>Gunneridae</taxon>
        <taxon>Pentapetalae</taxon>
        <taxon>rosids</taxon>
        <taxon>fabids</taxon>
        <taxon>Fabales</taxon>
        <taxon>Fabaceae</taxon>
        <taxon>Papilionoideae</taxon>
        <taxon>50 kb inversion clade</taxon>
        <taxon>NPAAA clade</taxon>
        <taxon>Hologalegina</taxon>
        <taxon>IRL clade</taxon>
        <taxon>Fabeae</taxon>
        <taxon>Lathyrus</taxon>
    </lineage>
</organism>
<feature type="domain" description="DUF7745" evidence="3">
    <location>
        <begin position="3"/>
        <end position="69"/>
    </location>
</feature>
<keyword evidence="1" id="KW-0175">Coiled coil</keyword>
<accession>A0A9D5BIC8</accession>
<proteinExistence type="predicted"/>